<proteinExistence type="predicted"/>
<gene>
    <name evidence="2" type="ORF">MATL_G00145800</name>
</gene>
<feature type="region of interest" description="Disordered" evidence="1">
    <location>
        <begin position="59"/>
        <end position="95"/>
    </location>
</feature>
<evidence type="ECO:0000313" key="2">
    <source>
        <dbReference type="EMBL" id="KAG7468704.1"/>
    </source>
</evidence>
<name>A0A9D3PV72_MEGAT</name>
<feature type="compositionally biased region" description="Basic and acidic residues" evidence="1">
    <location>
        <begin position="59"/>
        <end position="72"/>
    </location>
</feature>
<organism evidence="2 3">
    <name type="scientific">Megalops atlanticus</name>
    <name type="common">Tarpon</name>
    <name type="synonym">Clupea gigantea</name>
    <dbReference type="NCBI Taxonomy" id="7932"/>
    <lineage>
        <taxon>Eukaryota</taxon>
        <taxon>Metazoa</taxon>
        <taxon>Chordata</taxon>
        <taxon>Craniata</taxon>
        <taxon>Vertebrata</taxon>
        <taxon>Euteleostomi</taxon>
        <taxon>Actinopterygii</taxon>
        <taxon>Neopterygii</taxon>
        <taxon>Teleostei</taxon>
        <taxon>Elopiformes</taxon>
        <taxon>Megalopidae</taxon>
        <taxon>Megalops</taxon>
    </lineage>
</organism>
<protein>
    <submittedName>
        <fullName evidence="2">Uncharacterized protein</fullName>
    </submittedName>
</protein>
<dbReference type="EMBL" id="JAFDVH010000011">
    <property type="protein sequence ID" value="KAG7468704.1"/>
    <property type="molecule type" value="Genomic_DNA"/>
</dbReference>
<comment type="caution">
    <text evidence="2">The sequence shown here is derived from an EMBL/GenBank/DDBJ whole genome shotgun (WGS) entry which is preliminary data.</text>
</comment>
<evidence type="ECO:0000256" key="1">
    <source>
        <dbReference type="SAM" id="MobiDB-lite"/>
    </source>
</evidence>
<reference evidence="2" key="1">
    <citation type="submission" date="2021-01" db="EMBL/GenBank/DDBJ databases">
        <authorList>
            <person name="Zahm M."/>
            <person name="Roques C."/>
            <person name="Cabau C."/>
            <person name="Klopp C."/>
            <person name="Donnadieu C."/>
            <person name="Jouanno E."/>
            <person name="Lampietro C."/>
            <person name="Louis A."/>
            <person name="Herpin A."/>
            <person name="Echchiki A."/>
            <person name="Berthelot C."/>
            <person name="Parey E."/>
            <person name="Roest-Crollius H."/>
            <person name="Braasch I."/>
            <person name="Postlethwait J."/>
            <person name="Bobe J."/>
            <person name="Montfort J."/>
            <person name="Bouchez O."/>
            <person name="Begum T."/>
            <person name="Mejri S."/>
            <person name="Adams A."/>
            <person name="Chen W.-J."/>
            <person name="Guiguen Y."/>
        </authorList>
    </citation>
    <scope>NUCLEOTIDE SEQUENCE</scope>
    <source>
        <strain evidence="2">YG-15Mar2019-1</strain>
        <tissue evidence="2">Brain</tissue>
    </source>
</reference>
<feature type="compositionally biased region" description="Basic and acidic residues" evidence="1">
    <location>
        <begin position="84"/>
        <end position="95"/>
    </location>
</feature>
<dbReference type="AlphaFoldDB" id="A0A9D3PV72"/>
<sequence>MLCVQAVVRVGCFSRGLKQAEGVGVGADRPLCLDGSRAGGGGAGLWGWSWWRSNPIRAEPYRKESGEREESWRSSLPHTAQEQQLKRDTRDPLAL</sequence>
<keyword evidence="3" id="KW-1185">Reference proteome</keyword>
<evidence type="ECO:0000313" key="3">
    <source>
        <dbReference type="Proteomes" id="UP001046870"/>
    </source>
</evidence>
<accession>A0A9D3PV72</accession>
<dbReference type="Proteomes" id="UP001046870">
    <property type="component" value="Chromosome 11"/>
</dbReference>